<dbReference type="OrthoDB" id="9811314at2"/>
<dbReference type="Gene3D" id="3.30.830.10">
    <property type="entry name" value="Metalloenzyme, LuxS/M16 peptidase-like"/>
    <property type="match status" value="2"/>
</dbReference>
<dbReference type="Pfam" id="PF00675">
    <property type="entry name" value="Peptidase_M16"/>
    <property type="match status" value="1"/>
</dbReference>
<sequence length="442" mass="48588">MRPFLRTLSILWLVLWLPLAQANSPEIRHWQLDNGARVYFVQTETLPIVDLRVTFDAGAARDGEQAGLARLTNSLLSQGAAGLNADELALAFESVGARYSSGSERDMAWLQLRSLTRPEALTAATDTLAMILAAPEFPEADLERQRRQMLVALQAERQSPPTIAERALYEALYGDHPYASAPQGTEDSVRALSREAVVEFHEQYYTAGNAVLAIVGDLSANEARELSERLLADLPAGDRAPQLPEPEPPEPQTVHIPYPSAQTHVLIGQLGIARGDEDYFPLYVGNHILGGSGLVSMLVHEMRERRGLSYSSYSYFVPSAERGPFILGTQVRADRTGEALEVLENLFVEFRAEGPSADRLQAAQENITGSFPLNIDSNRKIVGYVSMIGFYGLPLDHLDTFIGQVEAVTQAAIVSSFQNRLDPEHRVRILVGPEGILADEDE</sequence>
<accession>A0A3E0WZS2</accession>
<name>A0A3E0WZS2_9GAMM</name>
<dbReference type="Pfam" id="PF05193">
    <property type="entry name" value="Peptidase_M16_C"/>
    <property type="match status" value="1"/>
</dbReference>
<dbReference type="RefSeq" id="WP_116301737.1">
    <property type="nucleotide sequence ID" value="NZ_NFZV01000006.1"/>
</dbReference>
<dbReference type="PANTHER" id="PTHR11851">
    <property type="entry name" value="METALLOPROTEASE"/>
    <property type="match status" value="1"/>
</dbReference>
<dbReference type="SUPFAM" id="SSF63411">
    <property type="entry name" value="LuxS/MPP-like metallohydrolase"/>
    <property type="match status" value="2"/>
</dbReference>
<dbReference type="InterPro" id="IPR011765">
    <property type="entry name" value="Pept_M16_N"/>
</dbReference>
<dbReference type="InterPro" id="IPR011249">
    <property type="entry name" value="Metalloenz_LuxS/M16"/>
</dbReference>
<protein>
    <submittedName>
        <fullName evidence="3">Peptidase M16</fullName>
    </submittedName>
</protein>
<dbReference type="AlphaFoldDB" id="A0A3E0WZS2"/>
<reference evidence="4" key="1">
    <citation type="submission" date="2017-05" db="EMBL/GenBank/DDBJ databases">
        <authorList>
            <person name="Sharma S."/>
            <person name="Sidhu C."/>
            <person name="Pinnaka A.K."/>
        </authorList>
    </citation>
    <scope>NUCLEOTIDE SEQUENCE [LARGE SCALE GENOMIC DNA]</scope>
    <source>
        <strain evidence="4">AK93</strain>
    </source>
</reference>
<dbReference type="GO" id="GO:0046872">
    <property type="term" value="F:metal ion binding"/>
    <property type="evidence" value="ECO:0007669"/>
    <property type="project" value="InterPro"/>
</dbReference>
<feature type="domain" description="Peptidase M16 N-terminal" evidence="1">
    <location>
        <begin position="39"/>
        <end position="181"/>
    </location>
</feature>
<dbReference type="Proteomes" id="UP000256763">
    <property type="component" value="Unassembled WGS sequence"/>
</dbReference>
<keyword evidence="4" id="KW-1185">Reference proteome</keyword>
<comment type="caution">
    <text evidence="3">The sequence shown here is derived from an EMBL/GenBank/DDBJ whole genome shotgun (WGS) entry which is preliminary data.</text>
</comment>
<dbReference type="EMBL" id="NFZW01000007">
    <property type="protein sequence ID" value="RFA37397.1"/>
    <property type="molecule type" value="Genomic_DNA"/>
</dbReference>
<organism evidence="3 4">
    <name type="scientific">Alkalilimnicola ehrlichii</name>
    <dbReference type="NCBI Taxonomy" id="351052"/>
    <lineage>
        <taxon>Bacteria</taxon>
        <taxon>Pseudomonadati</taxon>
        <taxon>Pseudomonadota</taxon>
        <taxon>Gammaproteobacteria</taxon>
        <taxon>Chromatiales</taxon>
        <taxon>Ectothiorhodospiraceae</taxon>
        <taxon>Alkalilimnicola</taxon>
    </lineage>
</organism>
<feature type="domain" description="Peptidase M16 C-terminal" evidence="2">
    <location>
        <begin position="192"/>
        <end position="366"/>
    </location>
</feature>
<evidence type="ECO:0000259" key="1">
    <source>
        <dbReference type="Pfam" id="PF00675"/>
    </source>
</evidence>
<dbReference type="PANTHER" id="PTHR11851:SF224">
    <property type="entry name" value="PROCESSING PROTEASE"/>
    <property type="match status" value="1"/>
</dbReference>
<proteinExistence type="predicted"/>
<evidence type="ECO:0000313" key="4">
    <source>
        <dbReference type="Proteomes" id="UP000256763"/>
    </source>
</evidence>
<evidence type="ECO:0000259" key="2">
    <source>
        <dbReference type="Pfam" id="PF05193"/>
    </source>
</evidence>
<evidence type="ECO:0000313" key="3">
    <source>
        <dbReference type="EMBL" id="RFA37397.1"/>
    </source>
</evidence>
<gene>
    <name evidence="3" type="ORF">CAL65_08880</name>
</gene>
<dbReference type="InterPro" id="IPR007863">
    <property type="entry name" value="Peptidase_M16_C"/>
</dbReference>
<dbReference type="InterPro" id="IPR050361">
    <property type="entry name" value="MPP/UQCRC_Complex"/>
</dbReference>